<reference evidence="1" key="2">
    <citation type="submission" date="2019-06" db="EMBL/GenBank/DDBJ databases">
        <title>Genomics analysis of Aphanomyces spp. identifies a new class of oomycete effector associated with host adaptation.</title>
        <authorList>
            <person name="Gaulin E."/>
        </authorList>
    </citation>
    <scope>NUCLEOTIDE SEQUENCE</scope>
    <source>
        <strain evidence="1">CBS 578.67</strain>
    </source>
</reference>
<name>A0A485K6B3_9STRA</name>
<sequence>MTKKLVFERIRHFLDELFDDVSDDRIEFSALGDLFQDSHIRLQDSYVKTTVFNTLPLPFTLEVGYVGHIQIEGFLGVMTSGSTLRCTISDSLFVFKTKETNWNDELGLRHAHELAVALMHRLWNRYHIEGKGPQKNESTKTWLKKRVTAALHNMDIHIENTQVRVEVLVRLVDGRHHAWQRDDVSDSTTAVWGLTIPRISIFTTAVEGAVLIRRELPPQLLPREKHPLSSKAITVDGLQIYTTCGPMRPARVPAEWKAAFVGGWAGETHVPVLFPTDIKIKVDLEESPKLKLRAVDIHVNQVNTGLDMAQIDTLGRVLDHVDMHTRYTRYRKLRPSTLDQSAQDPLPLVLTSFNIFPQLSPHHAAAAAAPSTTTVGVARPFPARAMWKYAMRCVLHDRYPHRRDQDVLYLSVFIIEYTELYKRKMAQAPAYVEFVLRDLVAQHTKQHPSTPPTFPTYNPLTRIEQWKLSDLMYQLTPDRQLYCRALTDRIMRQEFIKLNTATAKATGPNPPLTRSMTSAPVTFRRRSLERLGTVHSLVKPETVWDQFNVEEVLFGPDAKLKIPTLASATTSHNPMEDIVAKCADKPVVNVDVGHIRFAFRHADATAPRTKVWEVNCQYFRGCIAASATPIYLLAEMRFGSIMASIVTPDKSENALVWDNIHDQDDGCVYAGLRYDPTNITSEWDWKGKVMTGAVKCDVSQDALAKVWHTLTTNATSDSSLSMAAISTGRYKKVFCKPVIKPAKAKQRQIRVHDWLDHVLQCTSTVEIQTNAISVVFTASTQQFLHVLATPTWVPLVGGIAVDSSEGTELQLPPARYAVSQDTATQIIVVDVLGHRVAFRNTRAGRAAAVQRLMHHLFPATD</sequence>
<reference evidence="2 3" key="1">
    <citation type="submission" date="2019-03" db="EMBL/GenBank/DDBJ databases">
        <authorList>
            <person name="Gaulin E."/>
            <person name="Dumas B."/>
        </authorList>
    </citation>
    <scope>NUCLEOTIDE SEQUENCE [LARGE SCALE GENOMIC DNA]</scope>
    <source>
        <strain evidence="2">CBS 568.67</strain>
    </source>
</reference>
<evidence type="ECO:0000313" key="3">
    <source>
        <dbReference type="Proteomes" id="UP000332933"/>
    </source>
</evidence>
<accession>A0A485K6B3</accession>
<dbReference type="Proteomes" id="UP000332933">
    <property type="component" value="Unassembled WGS sequence"/>
</dbReference>
<organism evidence="2 3">
    <name type="scientific">Aphanomyces stellatus</name>
    <dbReference type="NCBI Taxonomy" id="120398"/>
    <lineage>
        <taxon>Eukaryota</taxon>
        <taxon>Sar</taxon>
        <taxon>Stramenopiles</taxon>
        <taxon>Oomycota</taxon>
        <taxon>Saprolegniomycetes</taxon>
        <taxon>Saprolegniales</taxon>
        <taxon>Verrucalvaceae</taxon>
        <taxon>Aphanomyces</taxon>
    </lineage>
</organism>
<evidence type="ECO:0000313" key="2">
    <source>
        <dbReference type="EMBL" id="VFT77489.1"/>
    </source>
</evidence>
<evidence type="ECO:0000313" key="1">
    <source>
        <dbReference type="EMBL" id="KAF0720544.1"/>
    </source>
</evidence>
<gene>
    <name evidence="2" type="primary">Aste57867_263</name>
    <name evidence="1" type="ORF">As57867_000263</name>
    <name evidence="2" type="ORF">ASTE57867_263</name>
</gene>
<dbReference type="EMBL" id="CAADRA010000010">
    <property type="protein sequence ID" value="VFT77489.1"/>
    <property type="molecule type" value="Genomic_DNA"/>
</dbReference>
<dbReference type="AlphaFoldDB" id="A0A485K6B3"/>
<dbReference type="OrthoDB" id="124385at2759"/>
<protein>
    <submittedName>
        <fullName evidence="2">Aste57867_263 protein</fullName>
    </submittedName>
</protein>
<keyword evidence="3" id="KW-1185">Reference proteome</keyword>
<proteinExistence type="predicted"/>
<dbReference type="EMBL" id="VJMH01000010">
    <property type="protein sequence ID" value="KAF0720544.1"/>
    <property type="molecule type" value="Genomic_DNA"/>
</dbReference>